<dbReference type="InterPro" id="IPR025623">
    <property type="entry name" value="YusW"/>
</dbReference>
<reference evidence="1" key="1">
    <citation type="journal article" date="2014" name="Genome Announc.">
        <title>Draft Genome Sequences of Three Alkaliphilic Bacillus Strains, Bacillus wakoensis JCM 9140T, Bacillus akibai JCM 9157T, and Bacillus hemicellulosilyticus JCM 9152T.</title>
        <authorList>
            <person name="Yuki M."/>
            <person name="Oshima K."/>
            <person name="Suda W."/>
            <person name="Oshida Y."/>
            <person name="Kitamura K."/>
            <person name="Iida T."/>
            <person name="Hattori M."/>
            <person name="Ohkuma M."/>
        </authorList>
    </citation>
    <scope>NUCLEOTIDE SEQUENCE [LARGE SCALE GENOMIC DNA]</scope>
    <source>
        <strain evidence="1">JCM 9140</strain>
    </source>
</reference>
<gene>
    <name evidence="1" type="ORF">JCM9140_2646</name>
</gene>
<accession>W4Q3P3</accession>
<dbReference type="AlphaFoldDB" id="W4Q3P3"/>
<sequence length="133" mass="15044">MKQTILSGLFLLMFMLVGLLNFGTVEASPTIVDFEIEIELKDGTEYEIEYAMKSSKIQAKYVVPREVALFGEEALPKVEAFFQKVNVIPDANKEKLIAEALRAFGIDVKDVDEFELDVIFDGDKKLTIQKKFS</sequence>
<evidence type="ECO:0000313" key="2">
    <source>
        <dbReference type="Proteomes" id="UP000018890"/>
    </source>
</evidence>
<name>W4Q3P3_9BACI</name>
<dbReference type="Pfam" id="PF14039">
    <property type="entry name" value="YusW"/>
    <property type="match status" value="1"/>
</dbReference>
<proteinExistence type="predicted"/>
<evidence type="ECO:0000313" key="1">
    <source>
        <dbReference type="EMBL" id="GAE26565.1"/>
    </source>
</evidence>
<organism evidence="1 2">
    <name type="scientific">Halalkalibacter wakoensis JCM 9140</name>
    <dbReference type="NCBI Taxonomy" id="1236970"/>
    <lineage>
        <taxon>Bacteria</taxon>
        <taxon>Bacillati</taxon>
        <taxon>Bacillota</taxon>
        <taxon>Bacilli</taxon>
        <taxon>Bacillales</taxon>
        <taxon>Bacillaceae</taxon>
        <taxon>Halalkalibacter</taxon>
    </lineage>
</organism>
<dbReference type="EMBL" id="BAUT01000027">
    <property type="protein sequence ID" value="GAE26565.1"/>
    <property type="molecule type" value="Genomic_DNA"/>
</dbReference>
<dbReference type="Proteomes" id="UP000018890">
    <property type="component" value="Unassembled WGS sequence"/>
</dbReference>
<dbReference type="OrthoDB" id="2942847at2"/>
<comment type="caution">
    <text evidence="1">The sequence shown here is derived from an EMBL/GenBank/DDBJ whole genome shotgun (WGS) entry which is preliminary data.</text>
</comment>
<protein>
    <submittedName>
        <fullName evidence="1">Uncharacterized protein</fullName>
    </submittedName>
</protein>
<dbReference type="RefSeq" id="WP_034746416.1">
    <property type="nucleotide sequence ID" value="NZ_BAUT01000027.1"/>
</dbReference>
<keyword evidence="2" id="KW-1185">Reference proteome</keyword>